<dbReference type="GO" id="GO:0006260">
    <property type="term" value="P:DNA replication"/>
    <property type="evidence" value="ECO:0007669"/>
    <property type="project" value="UniProtKB-UniRule"/>
</dbReference>
<organism evidence="3 4">
    <name type="scientific">Candidatus Zymogenus saltonus</name>
    <dbReference type="NCBI Taxonomy" id="2844893"/>
    <lineage>
        <taxon>Bacteria</taxon>
        <taxon>Deltaproteobacteria</taxon>
        <taxon>Candidatus Zymogenia</taxon>
        <taxon>Candidatus Zymogeniales</taxon>
        <taxon>Candidatus Zymogenaceae</taxon>
        <taxon>Candidatus Zymogenus</taxon>
    </lineage>
</organism>
<dbReference type="Pfam" id="PF02616">
    <property type="entry name" value="SMC_ScpA"/>
    <property type="match status" value="1"/>
</dbReference>
<comment type="function">
    <text evidence="2">Participates in chromosomal partition during cell division. May act via the formation of a condensin-like complex containing Smc and ScpB that pull DNA away from mid-cell into both cell halves.</text>
</comment>
<proteinExistence type="inferred from homology"/>
<dbReference type="PANTHER" id="PTHR33969">
    <property type="entry name" value="SEGREGATION AND CONDENSATION PROTEIN A"/>
    <property type="match status" value="1"/>
</dbReference>
<evidence type="ECO:0000256" key="2">
    <source>
        <dbReference type="HAMAP-Rule" id="MF_01805"/>
    </source>
</evidence>
<comment type="caution">
    <text evidence="3">The sequence shown here is derived from an EMBL/GenBank/DDBJ whole genome shotgun (WGS) entry which is preliminary data.</text>
</comment>
<dbReference type="GO" id="GO:0007059">
    <property type="term" value="P:chromosome segregation"/>
    <property type="evidence" value="ECO:0007669"/>
    <property type="project" value="UniProtKB-UniRule"/>
</dbReference>
<dbReference type="InterPro" id="IPR023093">
    <property type="entry name" value="ScpA-like_C"/>
</dbReference>
<keyword evidence="2" id="KW-0159">Chromosome partition</keyword>
<dbReference type="Gene3D" id="6.10.250.2410">
    <property type="match status" value="1"/>
</dbReference>
<dbReference type="AlphaFoldDB" id="A0A9D8PND5"/>
<protein>
    <recommendedName>
        <fullName evidence="1 2">Segregation and condensation protein A</fullName>
    </recommendedName>
</protein>
<dbReference type="HAMAP" id="MF_01805">
    <property type="entry name" value="ScpA"/>
    <property type="match status" value="1"/>
</dbReference>
<dbReference type="InterPro" id="IPR003768">
    <property type="entry name" value="ScpA"/>
</dbReference>
<reference evidence="3" key="2">
    <citation type="submission" date="2021-01" db="EMBL/GenBank/DDBJ databases">
        <authorList>
            <person name="Hahn C.R."/>
            <person name="Youssef N.H."/>
            <person name="Elshahed M."/>
        </authorList>
    </citation>
    <scope>NUCLEOTIDE SEQUENCE</scope>
    <source>
        <strain evidence="3">Zod_Metabat.24</strain>
    </source>
</reference>
<reference evidence="3" key="1">
    <citation type="journal article" date="2021" name="Environ. Microbiol.">
        <title>Genomic characterization of three novel Desulfobacterota classes expand the metabolic and phylogenetic diversity of the phylum.</title>
        <authorList>
            <person name="Murphy C.L."/>
            <person name="Biggerstaff J."/>
            <person name="Eichhorn A."/>
            <person name="Ewing E."/>
            <person name="Shahan R."/>
            <person name="Soriano D."/>
            <person name="Stewart S."/>
            <person name="VanMol K."/>
            <person name="Walker R."/>
            <person name="Walters P."/>
            <person name="Elshahed M.S."/>
            <person name="Youssef N.H."/>
        </authorList>
    </citation>
    <scope>NUCLEOTIDE SEQUENCE</scope>
    <source>
        <strain evidence="3">Zod_Metabat.24</strain>
    </source>
</reference>
<evidence type="ECO:0000313" key="3">
    <source>
        <dbReference type="EMBL" id="MBN1573079.1"/>
    </source>
</evidence>
<dbReference type="Proteomes" id="UP000809273">
    <property type="component" value="Unassembled WGS sequence"/>
</dbReference>
<keyword evidence="2" id="KW-0131">Cell cycle</keyword>
<evidence type="ECO:0000256" key="1">
    <source>
        <dbReference type="ARBA" id="ARBA00044777"/>
    </source>
</evidence>
<keyword evidence="2" id="KW-0132">Cell division</keyword>
<dbReference type="EMBL" id="JAFGIX010000038">
    <property type="protein sequence ID" value="MBN1573079.1"/>
    <property type="molecule type" value="Genomic_DNA"/>
</dbReference>
<dbReference type="Gene3D" id="1.10.10.580">
    <property type="entry name" value="Structural maintenance of chromosome 1. Chain E"/>
    <property type="match status" value="1"/>
</dbReference>
<dbReference type="GO" id="GO:0051301">
    <property type="term" value="P:cell division"/>
    <property type="evidence" value="ECO:0007669"/>
    <property type="project" value="UniProtKB-KW"/>
</dbReference>
<comment type="similarity">
    <text evidence="2">Belongs to the ScpA family.</text>
</comment>
<dbReference type="GO" id="GO:0005737">
    <property type="term" value="C:cytoplasm"/>
    <property type="evidence" value="ECO:0007669"/>
    <property type="project" value="UniProtKB-SubCell"/>
</dbReference>
<comment type="subunit">
    <text evidence="2">Component of a cohesin-like complex composed of ScpA, ScpB and the Smc homodimer, in which ScpA and ScpB bind to the head domain of Smc. The presence of the three proteins is required for the association of the complex with DNA.</text>
</comment>
<name>A0A9D8PND5_9DELT</name>
<comment type="subcellular location">
    <subcellularLocation>
        <location evidence="2">Cytoplasm</location>
    </subcellularLocation>
    <text evidence="2">Associated with two foci at the outer edges of the nucleoid region in young cells, and at four foci within both cell halves in older cells.</text>
</comment>
<dbReference type="PANTHER" id="PTHR33969:SF2">
    <property type="entry name" value="SEGREGATION AND CONDENSATION PROTEIN A"/>
    <property type="match status" value="1"/>
</dbReference>
<keyword evidence="2" id="KW-0963">Cytoplasm</keyword>
<evidence type="ECO:0000313" key="4">
    <source>
        <dbReference type="Proteomes" id="UP000809273"/>
    </source>
</evidence>
<gene>
    <name evidence="2" type="primary">scpA</name>
    <name evidence="3" type="ORF">JW984_07785</name>
</gene>
<sequence>MAEEFWEGETYRVRLEIFEGPLDLLLYLVKKNEYDIFDIPIHEITQQYIEHLELMKVLNLDVAGDYLVMASTLAHIKSKMLLPPLPSEDEEEEEDPRMELALRLIEYQKYKEAAEKLDKFDVLMRDVFLKGAEVSLDGGEEVMEDLTIYQLVAAFRKVLMEAPKDTVHEVNIQELSLKQRMAEISEFITERGEVVFEDLFEQGVEKIIIVVTFLALLELIKERIVRIYQAQPFGTIRIFSAIAISQDGQDE</sequence>
<accession>A0A9D8PND5</accession>